<dbReference type="GO" id="GO:0042981">
    <property type="term" value="P:regulation of apoptotic process"/>
    <property type="evidence" value="ECO:0007669"/>
    <property type="project" value="InterPro"/>
</dbReference>
<evidence type="ECO:0000313" key="8">
    <source>
        <dbReference type="EMBL" id="CDQ81843.1"/>
    </source>
</evidence>
<dbReference type="SUPFAM" id="SSF47986">
    <property type="entry name" value="DEATH domain"/>
    <property type="match status" value="1"/>
</dbReference>
<dbReference type="EMBL" id="FR905854">
    <property type="protein sequence ID" value="CDQ81843.1"/>
    <property type="molecule type" value="Genomic_DNA"/>
</dbReference>
<dbReference type="GO" id="GO:0005829">
    <property type="term" value="C:cytosol"/>
    <property type="evidence" value="ECO:0007669"/>
    <property type="project" value="UniProtKB-SubCell"/>
</dbReference>
<dbReference type="InterPro" id="IPR051249">
    <property type="entry name" value="NLRP_Inflammasome"/>
</dbReference>
<dbReference type="STRING" id="8022.A0A060XQB8"/>
<gene>
    <name evidence="8" type="ORF">GSONMT00052047001</name>
</gene>
<dbReference type="GO" id="GO:0006954">
    <property type="term" value="P:inflammatory response"/>
    <property type="evidence" value="ECO:0007669"/>
    <property type="project" value="UniProtKB-KW"/>
</dbReference>
<dbReference type="Gene3D" id="1.10.533.10">
    <property type="entry name" value="Death Domain, Fas"/>
    <property type="match status" value="1"/>
</dbReference>
<keyword evidence="4" id="KW-0391">Immunity</keyword>
<feature type="transmembrane region" description="Helical" evidence="6">
    <location>
        <begin position="92"/>
        <end position="112"/>
    </location>
</feature>
<dbReference type="PANTHER" id="PTHR46985">
    <property type="entry name" value="NACHT, LRR AND PYD DOMAINS-CONTAINING PROTEIN 1"/>
    <property type="match status" value="1"/>
</dbReference>
<evidence type="ECO:0000256" key="6">
    <source>
        <dbReference type="SAM" id="Phobius"/>
    </source>
</evidence>
<proteinExistence type="predicted"/>
<dbReference type="CDD" id="cd08330">
    <property type="entry name" value="CARD_ASC_NALP1"/>
    <property type="match status" value="1"/>
</dbReference>
<feature type="domain" description="CARD" evidence="7">
    <location>
        <begin position="6"/>
        <end position="96"/>
    </location>
</feature>
<dbReference type="PANTHER" id="PTHR46985:SF2">
    <property type="entry name" value="APOPTOSIS-ASSOCIATED SPECK-LIKE PROTEIN CONTAINING A CARD"/>
    <property type="match status" value="1"/>
</dbReference>
<dbReference type="InterPro" id="IPR001315">
    <property type="entry name" value="CARD"/>
</dbReference>
<dbReference type="AlphaFoldDB" id="A0A060XQB8"/>
<sequence length="116" mass="13381">MNKMESSEDSAQFVDKYMPQLIQRVTMVMPIADELLAEDMIHEEMYSNISAARTNQSKMRELFKALHSGGNKVKSTFLSTLRENEPNLVQDLVIALTKSPLYVIVFINYIFFFSHL</sequence>
<keyword evidence="5" id="KW-0395">Inflammatory response</keyword>
<evidence type="ECO:0000313" key="9">
    <source>
        <dbReference type="Proteomes" id="UP000193380"/>
    </source>
</evidence>
<accession>A0A060XQB8</accession>
<protein>
    <recommendedName>
        <fullName evidence="7">CARD domain-containing protein</fullName>
    </recommendedName>
</protein>
<dbReference type="PaxDb" id="8022-A0A060XQB8"/>
<dbReference type="PROSITE" id="PS50209">
    <property type="entry name" value="CARD"/>
    <property type="match status" value="1"/>
</dbReference>
<keyword evidence="6" id="KW-0472">Membrane</keyword>
<evidence type="ECO:0000256" key="1">
    <source>
        <dbReference type="ARBA" id="ARBA00004514"/>
    </source>
</evidence>
<dbReference type="GO" id="GO:0045087">
    <property type="term" value="P:innate immune response"/>
    <property type="evidence" value="ECO:0007669"/>
    <property type="project" value="UniProtKB-KW"/>
</dbReference>
<dbReference type="InterPro" id="IPR033516">
    <property type="entry name" value="CARD8/ASC/NALP1_CARD"/>
</dbReference>
<name>A0A060XQB8_ONCMY</name>
<dbReference type="Pfam" id="PF00619">
    <property type="entry name" value="CARD"/>
    <property type="match status" value="1"/>
</dbReference>
<dbReference type="FunFam" id="1.10.533.10:FF:000013">
    <property type="entry name" value="Apoptosis-associated speck-like protein containing a CARD"/>
    <property type="match status" value="1"/>
</dbReference>
<dbReference type="Proteomes" id="UP000193380">
    <property type="component" value="Unassembled WGS sequence"/>
</dbReference>
<reference evidence="8" key="1">
    <citation type="journal article" date="2014" name="Nat. Commun.">
        <title>The rainbow trout genome provides novel insights into evolution after whole-genome duplication in vertebrates.</title>
        <authorList>
            <person name="Berthelot C."/>
            <person name="Brunet F."/>
            <person name="Chalopin D."/>
            <person name="Juanchich A."/>
            <person name="Bernard M."/>
            <person name="Noel B."/>
            <person name="Bento P."/>
            <person name="Da Silva C."/>
            <person name="Labadie K."/>
            <person name="Alberti A."/>
            <person name="Aury J.M."/>
            <person name="Louis A."/>
            <person name="Dehais P."/>
            <person name="Bardou P."/>
            <person name="Montfort J."/>
            <person name="Klopp C."/>
            <person name="Cabau C."/>
            <person name="Gaspin C."/>
            <person name="Thorgaard G.H."/>
            <person name="Boussaha M."/>
            <person name="Quillet E."/>
            <person name="Guyomard R."/>
            <person name="Galiana D."/>
            <person name="Bobe J."/>
            <person name="Volff J.N."/>
            <person name="Genet C."/>
            <person name="Wincker P."/>
            <person name="Jaillon O."/>
            <person name="Roest Crollius H."/>
            <person name="Guiguen Y."/>
        </authorList>
    </citation>
    <scope>NUCLEOTIDE SEQUENCE [LARGE SCALE GENOMIC DNA]</scope>
</reference>
<comment type="subcellular location">
    <subcellularLocation>
        <location evidence="1">Cytoplasm</location>
        <location evidence="1">Cytosol</location>
    </subcellularLocation>
</comment>
<evidence type="ECO:0000259" key="7">
    <source>
        <dbReference type="PROSITE" id="PS50209"/>
    </source>
</evidence>
<evidence type="ECO:0000256" key="3">
    <source>
        <dbReference type="ARBA" id="ARBA00022588"/>
    </source>
</evidence>
<keyword evidence="6" id="KW-1133">Transmembrane helix</keyword>
<evidence type="ECO:0000256" key="4">
    <source>
        <dbReference type="ARBA" id="ARBA00022859"/>
    </source>
</evidence>
<dbReference type="InterPro" id="IPR011029">
    <property type="entry name" value="DEATH-like_dom_sf"/>
</dbReference>
<organism evidence="8 9">
    <name type="scientific">Oncorhynchus mykiss</name>
    <name type="common">Rainbow trout</name>
    <name type="synonym">Salmo gairdneri</name>
    <dbReference type="NCBI Taxonomy" id="8022"/>
    <lineage>
        <taxon>Eukaryota</taxon>
        <taxon>Metazoa</taxon>
        <taxon>Chordata</taxon>
        <taxon>Craniata</taxon>
        <taxon>Vertebrata</taxon>
        <taxon>Euteleostomi</taxon>
        <taxon>Actinopterygii</taxon>
        <taxon>Neopterygii</taxon>
        <taxon>Teleostei</taxon>
        <taxon>Protacanthopterygii</taxon>
        <taxon>Salmoniformes</taxon>
        <taxon>Salmonidae</taxon>
        <taxon>Salmoninae</taxon>
        <taxon>Oncorhynchus</taxon>
    </lineage>
</organism>
<evidence type="ECO:0000256" key="5">
    <source>
        <dbReference type="ARBA" id="ARBA00023198"/>
    </source>
</evidence>
<keyword evidence="2" id="KW-0963">Cytoplasm</keyword>
<reference evidence="8" key="2">
    <citation type="submission" date="2014-03" db="EMBL/GenBank/DDBJ databases">
        <authorList>
            <person name="Genoscope - CEA"/>
        </authorList>
    </citation>
    <scope>NUCLEOTIDE SEQUENCE</scope>
</reference>
<keyword evidence="3" id="KW-0399">Innate immunity</keyword>
<evidence type="ECO:0000256" key="2">
    <source>
        <dbReference type="ARBA" id="ARBA00022490"/>
    </source>
</evidence>
<keyword evidence="6" id="KW-0812">Transmembrane</keyword>